<dbReference type="EMBL" id="JBFXLR010000024">
    <property type="protein sequence ID" value="KAL2848984.1"/>
    <property type="molecule type" value="Genomic_DNA"/>
</dbReference>
<dbReference type="RefSeq" id="XP_070898519.1">
    <property type="nucleotide sequence ID" value="XM_071050117.1"/>
</dbReference>
<comment type="caution">
    <text evidence="1">The sequence shown here is derived from an EMBL/GenBank/DDBJ whole genome shotgun (WGS) entry which is preliminary data.</text>
</comment>
<keyword evidence="2" id="KW-1185">Reference proteome</keyword>
<protein>
    <submittedName>
        <fullName evidence="1">Uncharacterized protein</fullName>
    </submittedName>
</protein>
<evidence type="ECO:0000313" key="2">
    <source>
        <dbReference type="Proteomes" id="UP001610444"/>
    </source>
</evidence>
<proteinExistence type="predicted"/>
<gene>
    <name evidence="1" type="ORF">BJX68DRAFT_98116</name>
</gene>
<dbReference type="Proteomes" id="UP001610444">
    <property type="component" value="Unassembled WGS sequence"/>
</dbReference>
<dbReference type="GeneID" id="98165281"/>
<evidence type="ECO:0000313" key="1">
    <source>
        <dbReference type="EMBL" id="KAL2848984.1"/>
    </source>
</evidence>
<reference evidence="1 2" key="1">
    <citation type="submission" date="2024-07" db="EMBL/GenBank/DDBJ databases">
        <title>Section-level genome sequencing and comparative genomics of Aspergillus sections Usti and Cavernicolus.</title>
        <authorList>
            <consortium name="Lawrence Berkeley National Laboratory"/>
            <person name="Nybo J.L."/>
            <person name="Vesth T.C."/>
            <person name="Theobald S."/>
            <person name="Frisvad J.C."/>
            <person name="Larsen T.O."/>
            <person name="Kjaerboelling I."/>
            <person name="Rothschild-Mancinelli K."/>
            <person name="Lyhne E.K."/>
            <person name="Kogle M.E."/>
            <person name="Barry K."/>
            <person name="Clum A."/>
            <person name="Na H."/>
            <person name="Ledsgaard L."/>
            <person name="Lin J."/>
            <person name="Lipzen A."/>
            <person name="Kuo A."/>
            <person name="Riley R."/>
            <person name="Mondo S."/>
            <person name="LaButti K."/>
            <person name="Haridas S."/>
            <person name="Pangalinan J."/>
            <person name="Salamov A.A."/>
            <person name="Simmons B.A."/>
            <person name="Magnuson J.K."/>
            <person name="Chen J."/>
            <person name="Drula E."/>
            <person name="Henrissat B."/>
            <person name="Wiebenga A."/>
            <person name="Lubbers R.J."/>
            <person name="Gomes A.C."/>
            <person name="Macurrencykelacurrency M.R."/>
            <person name="Stajich J."/>
            <person name="Grigoriev I.V."/>
            <person name="Mortensen U.H."/>
            <person name="De vries R.P."/>
            <person name="Baker S.E."/>
            <person name="Andersen M.R."/>
        </authorList>
    </citation>
    <scope>NUCLEOTIDE SEQUENCE [LARGE SCALE GENOMIC DNA]</scope>
    <source>
        <strain evidence="1 2">CBS 756.74</strain>
    </source>
</reference>
<accession>A0ABR4KB14</accession>
<sequence>MDVKGSYPESGFYSPDEFYGVSPKRELEGHDLSLLMDPPRKRQRVDSDLEALVPYWNRSGSSTAPNIFQASSKPQGLGSLFLSNGYPHEAHPGSLYPSQQSECTVDINHKMSEIIDPPEHMQGLGLTLTPDYEHQHQFATEDDPTLHFPPGSPSIEPGEMQFVPWMPDSFPSQTTEPYQDGAFIRTTTAPAILGEPAA</sequence>
<organism evidence="1 2">
    <name type="scientific">Aspergillus pseudodeflectus</name>
    <dbReference type="NCBI Taxonomy" id="176178"/>
    <lineage>
        <taxon>Eukaryota</taxon>
        <taxon>Fungi</taxon>
        <taxon>Dikarya</taxon>
        <taxon>Ascomycota</taxon>
        <taxon>Pezizomycotina</taxon>
        <taxon>Eurotiomycetes</taxon>
        <taxon>Eurotiomycetidae</taxon>
        <taxon>Eurotiales</taxon>
        <taxon>Aspergillaceae</taxon>
        <taxon>Aspergillus</taxon>
        <taxon>Aspergillus subgen. Nidulantes</taxon>
    </lineage>
</organism>
<name>A0ABR4KB14_9EURO</name>